<evidence type="ECO:0000256" key="1">
    <source>
        <dbReference type="SAM" id="MobiDB-lite"/>
    </source>
</evidence>
<dbReference type="AlphaFoldDB" id="A0A8H7LHH8"/>
<evidence type="ECO:0000313" key="2">
    <source>
        <dbReference type="EMBL" id="KAF8005082.1"/>
    </source>
</evidence>
<dbReference type="Proteomes" id="UP000649328">
    <property type="component" value="Unassembled WGS sequence"/>
</dbReference>
<name>A0A8H7LHH8_9ASCO</name>
<feature type="compositionally biased region" description="Basic residues" evidence="1">
    <location>
        <begin position="17"/>
        <end position="28"/>
    </location>
</feature>
<evidence type="ECO:0000313" key="3">
    <source>
        <dbReference type="Proteomes" id="UP000649328"/>
    </source>
</evidence>
<reference evidence="2" key="1">
    <citation type="submission" date="2020-10" db="EMBL/GenBank/DDBJ databases">
        <title>The Whole-Genome Sequence of Metschnikowia persimmonesis, a Novel Endophytic Yeast Species Isolated from Medicinal Plant Diospyros kaki Thumb.</title>
        <authorList>
            <person name="Rahmat E."/>
            <person name="Kang Y."/>
        </authorList>
    </citation>
    <scope>NUCLEOTIDE SEQUENCE</scope>
    <source>
        <strain evidence="2">KIOM G15050</strain>
    </source>
</reference>
<feature type="region of interest" description="Disordered" evidence="1">
    <location>
        <begin position="1"/>
        <end position="77"/>
    </location>
</feature>
<proteinExistence type="predicted"/>
<protein>
    <submittedName>
        <fullName evidence="2">Uncharacterized protein</fullName>
    </submittedName>
</protein>
<sequence>MSGDFADLDAVSSNASTKRRRRRNRAKKSSAGSSVPPESRETTPQAELLTEEAPKLKSKAKKRASTEPETEDETSLEKYLSVKMPNGIPRTDLLRPVSAQTPATIVSGLKAR</sequence>
<gene>
    <name evidence="2" type="ORF">HF325_000539</name>
</gene>
<comment type="caution">
    <text evidence="2">The sequence shown here is derived from an EMBL/GenBank/DDBJ whole genome shotgun (WGS) entry which is preliminary data.</text>
</comment>
<accession>A0A8H7LHH8</accession>
<keyword evidence="3" id="KW-1185">Reference proteome</keyword>
<dbReference type="EMBL" id="JACBPP010000001">
    <property type="protein sequence ID" value="KAF8005082.1"/>
    <property type="molecule type" value="Genomic_DNA"/>
</dbReference>
<organism evidence="2 3">
    <name type="scientific">Metschnikowia pulcherrima</name>
    <dbReference type="NCBI Taxonomy" id="27326"/>
    <lineage>
        <taxon>Eukaryota</taxon>
        <taxon>Fungi</taxon>
        <taxon>Dikarya</taxon>
        <taxon>Ascomycota</taxon>
        <taxon>Saccharomycotina</taxon>
        <taxon>Pichiomycetes</taxon>
        <taxon>Metschnikowiaceae</taxon>
        <taxon>Metschnikowia</taxon>
    </lineage>
</organism>